<evidence type="ECO:0000313" key="12">
    <source>
        <dbReference type="Proteomes" id="UP001146793"/>
    </source>
</evidence>
<reference evidence="11" key="1">
    <citation type="submission" date="2022-08" db="EMBL/GenBank/DDBJ databases">
        <title>Novel sulphate-reducing endosymbionts in the free-living metamonad Anaeramoeba.</title>
        <authorList>
            <person name="Jerlstrom-Hultqvist J."/>
            <person name="Cepicka I."/>
            <person name="Gallot-Lavallee L."/>
            <person name="Salas-Leiva D."/>
            <person name="Curtis B.A."/>
            <person name="Zahonova K."/>
            <person name="Pipaliya S."/>
            <person name="Dacks J."/>
            <person name="Roger A.J."/>
        </authorList>
    </citation>
    <scope>NUCLEOTIDE SEQUENCE</scope>
    <source>
        <strain evidence="11">Busselton2</strain>
    </source>
</reference>
<evidence type="ECO:0000256" key="2">
    <source>
        <dbReference type="ARBA" id="ARBA00022527"/>
    </source>
</evidence>
<dbReference type="Gene3D" id="3.30.310.80">
    <property type="entry name" value="Kinase associated domain 1, KA1"/>
    <property type="match status" value="1"/>
</dbReference>
<dbReference type="SUPFAM" id="SSF56112">
    <property type="entry name" value="Protein kinase-like (PK-like)"/>
    <property type="match status" value="1"/>
</dbReference>
<comment type="caution">
    <text evidence="11">The sequence shown here is derived from an EMBL/GenBank/DDBJ whole genome shotgun (WGS) entry which is preliminary data.</text>
</comment>
<dbReference type="EC" id="2.7.11.1" evidence="1"/>
<dbReference type="GO" id="GO:0005524">
    <property type="term" value="F:ATP binding"/>
    <property type="evidence" value="ECO:0007669"/>
    <property type="project" value="UniProtKB-KW"/>
</dbReference>
<comment type="catalytic activity">
    <reaction evidence="8">
        <text>L-seryl-[protein] + ATP = O-phospho-L-seryl-[protein] + ADP + H(+)</text>
        <dbReference type="Rhea" id="RHEA:17989"/>
        <dbReference type="Rhea" id="RHEA-COMP:9863"/>
        <dbReference type="Rhea" id="RHEA-COMP:11604"/>
        <dbReference type="ChEBI" id="CHEBI:15378"/>
        <dbReference type="ChEBI" id="CHEBI:29999"/>
        <dbReference type="ChEBI" id="CHEBI:30616"/>
        <dbReference type="ChEBI" id="CHEBI:83421"/>
        <dbReference type="ChEBI" id="CHEBI:456216"/>
        <dbReference type="EC" id="2.7.11.1"/>
    </reaction>
</comment>
<evidence type="ECO:0000256" key="5">
    <source>
        <dbReference type="ARBA" id="ARBA00022777"/>
    </source>
</evidence>
<keyword evidence="3" id="KW-0808">Transferase</keyword>
<dbReference type="EMBL" id="JANTQA010000032">
    <property type="protein sequence ID" value="KAJ3438719.1"/>
    <property type="molecule type" value="Genomic_DNA"/>
</dbReference>
<comment type="catalytic activity">
    <reaction evidence="7">
        <text>L-threonyl-[protein] + ATP = O-phospho-L-threonyl-[protein] + ADP + H(+)</text>
        <dbReference type="Rhea" id="RHEA:46608"/>
        <dbReference type="Rhea" id="RHEA-COMP:11060"/>
        <dbReference type="Rhea" id="RHEA-COMP:11605"/>
        <dbReference type="ChEBI" id="CHEBI:15378"/>
        <dbReference type="ChEBI" id="CHEBI:30013"/>
        <dbReference type="ChEBI" id="CHEBI:30616"/>
        <dbReference type="ChEBI" id="CHEBI:61977"/>
        <dbReference type="ChEBI" id="CHEBI:456216"/>
        <dbReference type="EC" id="2.7.11.1"/>
    </reaction>
</comment>
<dbReference type="SMART" id="SM00220">
    <property type="entry name" value="S_TKc"/>
    <property type="match status" value="1"/>
</dbReference>
<dbReference type="AlphaFoldDB" id="A0AAV7ZA36"/>
<evidence type="ECO:0000256" key="3">
    <source>
        <dbReference type="ARBA" id="ARBA00022679"/>
    </source>
</evidence>
<dbReference type="PANTHER" id="PTHR24346">
    <property type="entry name" value="MAP/MICROTUBULE AFFINITY-REGULATING KINASE"/>
    <property type="match status" value="1"/>
</dbReference>
<dbReference type="InterPro" id="IPR008271">
    <property type="entry name" value="Ser/Thr_kinase_AS"/>
</dbReference>
<dbReference type="PROSITE" id="PS50011">
    <property type="entry name" value="PROTEIN_KINASE_DOM"/>
    <property type="match status" value="1"/>
</dbReference>
<keyword evidence="5 11" id="KW-0418">Kinase</keyword>
<dbReference type="InterPro" id="IPR000719">
    <property type="entry name" value="Prot_kinase_dom"/>
</dbReference>
<dbReference type="PROSITE" id="PS50032">
    <property type="entry name" value="KA1"/>
    <property type="match status" value="1"/>
</dbReference>
<protein>
    <recommendedName>
        <fullName evidence="1">non-specific serine/threonine protein kinase</fullName>
        <ecNumber evidence="1">2.7.11.1</ecNumber>
    </recommendedName>
</protein>
<dbReference type="InterPro" id="IPR011009">
    <property type="entry name" value="Kinase-like_dom_sf"/>
</dbReference>
<accession>A0AAV7ZA36</accession>
<dbReference type="InterPro" id="IPR028375">
    <property type="entry name" value="KA1/Ssp2_C"/>
</dbReference>
<keyword evidence="4" id="KW-0547">Nucleotide-binding</keyword>
<dbReference type="PROSITE" id="PS00108">
    <property type="entry name" value="PROTEIN_KINASE_ST"/>
    <property type="match status" value="1"/>
</dbReference>
<keyword evidence="2" id="KW-0723">Serine/threonine-protein kinase</keyword>
<dbReference type="Proteomes" id="UP001146793">
    <property type="component" value="Unassembled WGS sequence"/>
</dbReference>
<dbReference type="GO" id="GO:0005737">
    <property type="term" value="C:cytoplasm"/>
    <property type="evidence" value="ECO:0007669"/>
    <property type="project" value="TreeGrafter"/>
</dbReference>
<dbReference type="Pfam" id="PF00069">
    <property type="entry name" value="Pkinase"/>
    <property type="match status" value="1"/>
</dbReference>
<evidence type="ECO:0000313" key="11">
    <source>
        <dbReference type="EMBL" id="KAJ3438719.1"/>
    </source>
</evidence>
<dbReference type="GO" id="GO:0035556">
    <property type="term" value="P:intracellular signal transduction"/>
    <property type="evidence" value="ECO:0007669"/>
    <property type="project" value="TreeGrafter"/>
</dbReference>
<dbReference type="InterPro" id="IPR001772">
    <property type="entry name" value="KA1_dom"/>
</dbReference>
<dbReference type="FunFam" id="1.10.510.10:FF:000571">
    <property type="entry name" value="Maternal embryonic leucine zipper kinase"/>
    <property type="match status" value="1"/>
</dbReference>
<evidence type="ECO:0000256" key="6">
    <source>
        <dbReference type="ARBA" id="ARBA00022840"/>
    </source>
</evidence>
<proteinExistence type="predicted"/>
<evidence type="ECO:0000256" key="8">
    <source>
        <dbReference type="ARBA" id="ARBA00048679"/>
    </source>
</evidence>
<organism evidence="11 12">
    <name type="scientific">Anaeramoeba flamelloides</name>
    <dbReference type="NCBI Taxonomy" id="1746091"/>
    <lineage>
        <taxon>Eukaryota</taxon>
        <taxon>Metamonada</taxon>
        <taxon>Anaeramoebidae</taxon>
        <taxon>Anaeramoeba</taxon>
    </lineage>
</organism>
<dbReference type="Gene3D" id="1.10.510.10">
    <property type="entry name" value="Transferase(Phosphotransferase) domain 1"/>
    <property type="match status" value="1"/>
</dbReference>
<gene>
    <name evidence="11" type="ORF">M0812_14732</name>
</gene>
<keyword evidence="6" id="KW-0067">ATP-binding</keyword>
<dbReference type="PANTHER" id="PTHR24346:SF82">
    <property type="entry name" value="KP78A-RELATED"/>
    <property type="match status" value="1"/>
</dbReference>
<feature type="domain" description="Protein kinase" evidence="9">
    <location>
        <begin position="20"/>
        <end position="272"/>
    </location>
</feature>
<evidence type="ECO:0000259" key="10">
    <source>
        <dbReference type="PROSITE" id="PS50032"/>
    </source>
</evidence>
<dbReference type="GO" id="GO:0004674">
    <property type="term" value="F:protein serine/threonine kinase activity"/>
    <property type="evidence" value="ECO:0007669"/>
    <property type="project" value="UniProtKB-KW"/>
</dbReference>
<evidence type="ECO:0000259" key="9">
    <source>
        <dbReference type="PROSITE" id="PS50011"/>
    </source>
</evidence>
<sequence>MSSLKTGSTSTKVKYLKKNYSYSKTIGFGSFTKAKIGTNLKTGQTICMKTIQKTNTRINLNNPKIKTKFTILKNLTHPHVVQLYDFFESKSRYYLVSEIMPSINLLDLLSTRRFDEKQSRIIFQQILCGLQYCHGLNIVHCDLKAENLLFDDSWNVKIDDFSTSIIVPQETRLSKSPSSPSYASPKAIRGEGYEGKELDIWSCGVILYLMAVGELPFQHNTKKELYQKIREGEYKPIPSYLSLELQDLISKIFIVNQRQRITIKQIMAHEWFKESIPGYIKEWCTFERERIILQPNEEIVKKTSKRLRMPIKKITKSLATGENPLLLTIYYLLFEEKMAKLEKRFSIIDNKLLSKEFSKEKSIPRIDFSQPIINKHDEENSNIHAVRSKKRKTFLTRTKTREWNVGIILYETPIVIMTELFRILMFLGFHWKVYEDYKISIKLFGSRESVTNQNQIEYTSNKTKDKIQQDQISWFNSLKNLEFLVQLFTHDETSNSILIDFQRLSGDLVTFYSIVRKITSELTKSSSKNNNN</sequence>
<evidence type="ECO:0000256" key="4">
    <source>
        <dbReference type="ARBA" id="ARBA00022741"/>
    </source>
</evidence>
<dbReference type="SUPFAM" id="SSF103243">
    <property type="entry name" value="KA1-like"/>
    <property type="match status" value="1"/>
</dbReference>
<feature type="domain" description="KA1" evidence="10">
    <location>
        <begin position="474"/>
        <end position="524"/>
    </location>
</feature>
<evidence type="ECO:0000256" key="7">
    <source>
        <dbReference type="ARBA" id="ARBA00047899"/>
    </source>
</evidence>
<name>A0AAV7ZA36_9EUKA</name>
<evidence type="ECO:0000256" key="1">
    <source>
        <dbReference type="ARBA" id="ARBA00012513"/>
    </source>
</evidence>